<dbReference type="InterPro" id="IPR019775">
    <property type="entry name" value="WD40_repeat_CS"/>
</dbReference>
<dbReference type="GO" id="GO:0016740">
    <property type="term" value="F:transferase activity"/>
    <property type="evidence" value="ECO:0007669"/>
    <property type="project" value="UniProtKB-KW"/>
</dbReference>
<comment type="caution">
    <text evidence="10">The sequence shown here is derived from an EMBL/GenBank/DDBJ whole genome shotgun (WGS) entry which is preliminary data.</text>
</comment>
<keyword evidence="11" id="KW-1185">Reference proteome</keyword>
<dbReference type="Gene3D" id="2.130.10.10">
    <property type="entry name" value="YVTN repeat-like/Quinoprotein amine dehydrogenase"/>
    <property type="match status" value="1"/>
</dbReference>
<evidence type="ECO:0000256" key="5">
    <source>
        <dbReference type="ARBA" id="ARBA00022776"/>
    </source>
</evidence>
<feature type="region of interest" description="Disordered" evidence="8">
    <location>
        <begin position="319"/>
        <end position="358"/>
    </location>
</feature>
<dbReference type="SMART" id="SM00320">
    <property type="entry name" value="WD40"/>
    <property type="match status" value="5"/>
</dbReference>
<dbReference type="PROSITE" id="PS00678">
    <property type="entry name" value="WD_REPEATS_1"/>
    <property type="match status" value="2"/>
</dbReference>
<keyword evidence="10" id="KW-0808">Transferase</keyword>
<feature type="repeat" description="WD" evidence="7">
    <location>
        <begin position="502"/>
        <end position="536"/>
    </location>
</feature>
<reference evidence="10" key="1">
    <citation type="submission" date="2021-03" db="EMBL/GenBank/DDBJ databases">
        <authorList>
            <person name="Palmer J.M."/>
        </authorList>
    </citation>
    <scope>NUCLEOTIDE SEQUENCE</scope>
    <source>
        <strain evidence="10">ARV_011</strain>
    </source>
</reference>
<dbReference type="GO" id="GO:0005680">
    <property type="term" value="C:anaphase-promoting complex"/>
    <property type="evidence" value="ECO:0007669"/>
    <property type="project" value="TreeGrafter"/>
</dbReference>
<feature type="compositionally biased region" description="Polar residues" evidence="8">
    <location>
        <begin position="42"/>
        <end position="52"/>
    </location>
</feature>
<dbReference type="InterPro" id="IPR056150">
    <property type="entry name" value="WD40_CDC20-Fz"/>
</dbReference>
<comment type="similarity">
    <text evidence="1">Belongs to the WD repeat CDC20/Fizzy family.</text>
</comment>
<feature type="repeat" description="WD" evidence="7">
    <location>
        <begin position="423"/>
        <end position="457"/>
    </location>
</feature>
<dbReference type="GeneID" id="66114834"/>
<dbReference type="SUPFAM" id="SSF50978">
    <property type="entry name" value="WD40 repeat-like"/>
    <property type="match status" value="1"/>
</dbReference>
<dbReference type="GO" id="GO:0010997">
    <property type="term" value="F:anaphase-promoting complex binding"/>
    <property type="evidence" value="ECO:0007669"/>
    <property type="project" value="InterPro"/>
</dbReference>
<evidence type="ECO:0000256" key="6">
    <source>
        <dbReference type="ARBA" id="ARBA00023306"/>
    </source>
</evidence>
<keyword evidence="5" id="KW-0498">Mitosis</keyword>
<evidence type="ECO:0000256" key="7">
    <source>
        <dbReference type="PROSITE-ProRule" id="PRU00221"/>
    </source>
</evidence>
<feature type="domain" description="CDC20/Fizzy WD40" evidence="9">
    <location>
        <begin position="371"/>
        <end position="680"/>
    </location>
</feature>
<dbReference type="PANTHER" id="PTHR19918">
    <property type="entry name" value="CELL DIVISION CYCLE 20 CDC20 FIZZY -RELATED"/>
    <property type="match status" value="1"/>
</dbReference>
<dbReference type="InterPro" id="IPR033010">
    <property type="entry name" value="Cdc20/Fizzy"/>
</dbReference>
<dbReference type="Pfam" id="PF24807">
    <property type="entry name" value="WD40_CDC20-Fz"/>
    <property type="match status" value="1"/>
</dbReference>
<dbReference type="GO" id="GO:0051301">
    <property type="term" value="P:cell division"/>
    <property type="evidence" value="ECO:0007669"/>
    <property type="project" value="UniProtKB-KW"/>
</dbReference>
<feature type="compositionally biased region" description="Low complexity" evidence="8">
    <location>
        <begin position="53"/>
        <end position="68"/>
    </location>
</feature>
<gene>
    <name evidence="10" type="primary">CDC20</name>
    <name evidence="10" type="ORF">KQ657_001460</name>
</gene>
<sequence>MSLEAPLSSPPPPPMGRTTTSLSMDSLKSSNTKKRSVIQALSDENISATPMNSHGSASSSTSTTKSLHSPEGALLLLLSPSKRLHLHSMSPNVKSPKMYLTSAKPGTSTCRPPIRRPKLYQQRSVLELSLEVELHRGSFSGSTTSTIFEDSVTHKTRPQQKRRVTTNGQLHHALSSSSTAASHTVTHATVPNTNKGLLLTRQIPNPRSQSSIALSSNNNNPLLLVSPTKLKLRRTTSLSGASSSSSSLFDSGTVSLTDRFIPSHHNSITSKLNNTNIIPQPNDSPVMHINAQTTKIHQNHVAQACGLQVNSRILQFQPLPPESKKPLSFSKKDKSLDEKSLGSSDDGTNRLKPAVASARAKKIPTAPERVLDAPGLVDDFYLNLIAWSSTNVLAIGLEDSVYLWHANTGDVVLLCEVPRGCAVSSLRWSEDGSYILIGRDDGLLEIWDVETTSKLRTLNCENHQTRIAAQAWLQHILTSGSRVGGLYHSDVRVASHLVAKNEQAHLAEVCGIEYRGDGQMVATGGNDNLVCIWDVRKTWSNSSPRQHLHQQQPVFSKTNHTAAVKAISWCPYQNNLLATGGGSSDKNIHFWNTGNGARVNTIETHLQISSLNWGYANGTGLEIVATHGFPTNNISLFNYPTLQKTGEIHQAHDFRILNGCLSPDGLTLATIAGDENLKFWSLFDLKRSIASKTDDDSSHNDVRKMLLR</sequence>
<organism evidence="10 11">
    <name type="scientific">Scheffersomyces spartinae</name>
    <dbReference type="NCBI Taxonomy" id="45513"/>
    <lineage>
        <taxon>Eukaryota</taxon>
        <taxon>Fungi</taxon>
        <taxon>Dikarya</taxon>
        <taxon>Ascomycota</taxon>
        <taxon>Saccharomycotina</taxon>
        <taxon>Pichiomycetes</taxon>
        <taxon>Debaryomycetaceae</taxon>
        <taxon>Scheffersomyces</taxon>
    </lineage>
</organism>
<evidence type="ECO:0000256" key="3">
    <source>
        <dbReference type="ARBA" id="ARBA00022618"/>
    </source>
</evidence>
<dbReference type="PANTHER" id="PTHR19918:SF8">
    <property type="entry name" value="FI02843P"/>
    <property type="match status" value="1"/>
</dbReference>
<evidence type="ECO:0000259" key="9">
    <source>
        <dbReference type="Pfam" id="PF24807"/>
    </source>
</evidence>
<dbReference type="GO" id="GO:1990757">
    <property type="term" value="F:ubiquitin ligase activator activity"/>
    <property type="evidence" value="ECO:0007669"/>
    <property type="project" value="TreeGrafter"/>
</dbReference>
<protein>
    <submittedName>
        <fullName evidence="10">Ubiquitin-protein transferase activating protein</fullName>
    </submittedName>
</protein>
<dbReference type="Proteomes" id="UP000790833">
    <property type="component" value="Unassembled WGS sequence"/>
</dbReference>
<dbReference type="GO" id="GO:1905786">
    <property type="term" value="P:positive regulation of anaphase-promoting complex-dependent catabolic process"/>
    <property type="evidence" value="ECO:0007669"/>
    <property type="project" value="TreeGrafter"/>
</dbReference>
<keyword evidence="2 7" id="KW-0853">WD repeat</keyword>
<keyword evidence="4" id="KW-0677">Repeat</keyword>
<evidence type="ECO:0000256" key="4">
    <source>
        <dbReference type="ARBA" id="ARBA00022737"/>
    </source>
</evidence>
<dbReference type="OrthoDB" id="10263272at2759"/>
<feature type="compositionally biased region" description="Basic and acidic residues" evidence="8">
    <location>
        <begin position="322"/>
        <end position="340"/>
    </location>
</feature>
<name>A0A9P7V7G9_9ASCO</name>
<evidence type="ECO:0000256" key="1">
    <source>
        <dbReference type="ARBA" id="ARBA00006445"/>
    </source>
</evidence>
<dbReference type="RefSeq" id="XP_043048229.1">
    <property type="nucleotide sequence ID" value="XM_043192257.1"/>
</dbReference>
<dbReference type="InterPro" id="IPR036322">
    <property type="entry name" value="WD40_repeat_dom_sf"/>
</dbReference>
<feature type="compositionally biased region" description="Polar residues" evidence="8">
    <location>
        <begin position="17"/>
        <end position="30"/>
    </location>
</feature>
<dbReference type="PROSITE" id="PS50082">
    <property type="entry name" value="WD_REPEATS_2"/>
    <property type="match status" value="2"/>
</dbReference>
<evidence type="ECO:0000256" key="8">
    <source>
        <dbReference type="SAM" id="MobiDB-lite"/>
    </source>
</evidence>
<accession>A0A9P7V7G9</accession>
<dbReference type="EMBL" id="JAHMUF010000016">
    <property type="protein sequence ID" value="KAG7192679.1"/>
    <property type="molecule type" value="Genomic_DNA"/>
</dbReference>
<evidence type="ECO:0000256" key="2">
    <source>
        <dbReference type="ARBA" id="ARBA00022574"/>
    </source>
</evidence>
<feature type="region of interest" description="Disordered" evidence="8">
    <location>
        <begin position="1"/>
        <end position="68"/>
    </location>
</feature>
<dbReference type="PROSITE" id="PS50294">
    <property type="entry name" value="WD_REPEATS_REGION"/>
    <property type="match status" value="1"/>
</dbReference>
<evidence type="ECO:0000313" key="11">
    <source>
        <dbReference type="Proteomes" id="UP000790833"/>
    </source>
</evidence>
<proteinExistence type="inferred from homology"/>
<keyword evidence="3" id="KW-0132">Cell division</keyword>
<evidence type="ECO:0000313" key="10">
    <source>
        <dbReference type="EMBL" id="KAG7192679.1"/>
    </source>
</evidence>
<dbReference type="AlphaFoldDB" id="A0A9P7V7G9"/>
<dbReference type="InterPro" id="IPR001680">
    <property type="entry name" value="WD40_rpt"/>
</dbReference>
<dbReference type="InterPro" id="IPR015943">
    <property type="entry name" value="WD40/YVTN_repeat-like_dom_sf"/>
</dbReference>
<keyword evidence="6" id="KW-0131">Cell cycle</keyword>
<dbReference type="GO" id="GO:0031145">
    <property type="term" value="P:anaphase-promoting complex-dependent catabolic process"/>
    <property type="evidence" value="ECO:0007669"/>
    <property type="project" value="TreeGrafter"/>
</dbReference>